<sequence>MRIAAQAAGKPRSRIPRWAGFLCEPPFGLSIEMALRQSQKSTIIALARVRKRCTASKGNRGGGFHHHRMWRERTAGRGSWRAGPASSRCEARRTAPSEQRDLTVFCHIPSSACRLPFVVCRLPPAFPFCDAWSPPHSTDRYVQPSSEPCLLNHQTARNVARLFLTDPCKSHGVWLARRCTPVTPLGPCGKQSQKVAGSRRAGRPLSPGMHGCWWCSMAYDPARPWVTCCWGTETVAKR</sequence>
<gene>
    <name evidence="1" type="ORF">F5144DRAFT_21158</name>
</gene>
<name>A0ACB7PKW9_9PEZI</name>
<organism evidence="1 2">
    <name type="scientific">Chaetomium tenue</name>
    <dbReference type="NCBI Taxonomy" id="1854479"/>
    <lineage>
        <taxon>Eukaryota</taxon>
        <taxon>Fungi</taxon>
        <taxon>Dikarya</taxon>
        <taxon>Ascomycota</taxon>
        <taxon>Pezizomycotina</taxon>
        <taxon>Sordariomycetes</taxon>
        <taxon>Sordariomycetidae</taxon>
        <taxon>Sordariales</taxon>
        <taxon>Chaetomiaceae</taxon>
        <taxon>Chaetomium</taxon>
    </lineage>
</organism>
<protein>
    <submittedName>
        <fullName evidence="1">Uncharacterized protein</fullName>
    </submittedName>
</protein>
<evidence type="ECO:0000313" key="1">
    <source>
        <dbReference type="EMBL" id="KAH6649758.1"/>
    </source>
</evidence>
<evidence type="ECO:0000313" key="2">
    <source>
        <dbReference type="Proteomes" id="UP000724584"/>
    </source>
</evidence>
<reference evidence="1 2" key="1">
    <citation type="journal article" date="2021" name="Nat. Commun.">
        <title>Genetic determinants of endophytism in the Arabidopsis root mycobiome.</title>
        <authorList>
            <person name="Mesny F."/>
            <person name="Miyauchi S."/>
            <person name="Thiergart T."/>
            <person name="Pickel B."/>
            <person name="Atanasova L."/>
            <person name="Karlsson M."/>
            <person name="Huettel B."/>
            <person name="Barry K.W."/>
            <person name="Haridas S."/>
            <person name="Chen C."/>
            <person name="Bauer D."/>
            <person name="Andreopoulos W."/>
            <person name="Pangilinan J."/>
            <person name="LaButti K."/>
            <person name="Riley R."/>
            <person name="Lipzen A."/>
            <person name="Clum A."/>
            <person name="Drula E."/>
            <person name="Henrissat B."/>
            <person name="Kohler A."/>
            <person name="Grigoriev I.V."/>
            <person name="Martin F.M."/>
            <person name="Hacquard S."/>
        </authorList>
    </citation>
    <scope>NUCLEOTIDE SEQUENCE [LARGE SCALE GENOMIC DNA]</scope>
    <source>
        <strain evidence="1 2">MPI-SDFR-AT-0079</strain>
    </source>
</reference>
<keyword evidence="2" id="KW-1185">Reference proteome</keyword>
<comment type="caution">
    <text evidence="1">The sequence shown here is derived from an EMBL/GenBank/DDBJ whole genome shotgun (WGS) entry which is preliminary data.</text>
</comment>
<accession>A0ACB7PKW9</accession>
<dbReference type="EMBL" id="JAGIZQ010000001">
    <property type="protein sequence ID" value="KAH6649758.1"/>
    <property type="molecule type" value="Genomic_DNA"/>
</dbReference>
<proteinExistence type="predicted"/>
<dbReference type="Proteomes" id="UP000724584">
    <property type="component" value="Unassembled WGS sequence"/>
</dbReference>